<keyword evidence="2" id="KW-1185">Reference proteome</keyword>
<evidence type="ECO:0000313" key="2">
    <source>
        <dbReference type="Proteomes" id="UP001551176"/>
    </source>
</evidence>
<accession>A0ABV3BZ47</accession>
<dbReference type="RefSeq" id="WP_359357369.1">
    <property type="nucleotide sequence ID" value="NZ_JBEYXV010000025.1"/>
</dbReference>
<name>A0ABV3BZ47_9ACTN</name>
<comment type="caution">
    <text evidence="1">The sequence shown here is derived from an EMBL/GenBank/DDBJ whole genome shotgun (WGS) entry which is preliminary data.</text>
</comment>
<evidence type="ECO:0000313" key="1">
    <source>
        <dbReference type="EMBL" id="MEU6826291.1"/>
    </source>
</evidence>
<proteinExistence type="predicted"/>
<reference evidence="1 2" key="1">
    <citation type="submission" date="2024-06" db="EMBL/GenBank/DDBJ databases">
        <title>The Natural Products Discovery Center: Release of the First 8490 Sequenced Strains for Exploring Actinobacteria Biosynthetic Diversity.</title>
        <authorList>
            <person name="Kalkreuter E."/>
            <person name="Kautsar S.A."/>
            <person name="Yang D."/>
            <person name="Bader C.D."/>
            <person name="Teijaro C.N."/>
            <person name="Fluegel L."/>
            <person name="Davis C.M."/>
            <person name="Simpson J.R."/>
            <person name="Lauterbach L."/>
            <person name="Steele A.D."/>
            <person name="Gui C."/>
            <person name="Meng S."/>
            <person name="Li G."/>
            <person name="Viehrig K."/>
            <person name="Ye F."/>
            <person name="Su P."/>
            <person name="Kiefer A.F."/>
            <person name="Nichols A."/>
            <person name="Cepeda A.J."/>
            <person name="Yan W."/>
            <person name="Fan B."/>
            <person name="Jiang Y."/>
            <person name="Adhikari A."/>
            <person name="Zheng C.-J."/>
            <person name="Schuster L."/>
            <person name="Cowan T.M."/>
            <person name="Smanski M.J."/>
            <person name="Chevrette M.G."/>
            <person name="De Carvalho L.P.S."/>
            <person name="Shen B."/>
        </authorList>
    </citation>
    <scope>NUCLEOTIDE SEQUENCE [LARGE SCALE GENOMIC DNA]</scope>
    <source>
        <strain evidence="1 2">NPDC046838</strain>
    </source>
</reference>
<sequence length="172" mass="18872">MSTADALRRKLREREGKAAREELLRRFESLGGDVDALSWLSLEESDSFERDWLAAQGLSPEDQLTFLPAESGQRTWTHQVGTPPPCQVPVPAPASTPRLLILFGNYRSMGIACAAPQWVAESSERLAVADGNGFVAVTESLSYVLQVDLEENDDRPSEIEVTLWGEGTGTPQ</sequence>
<gene>
    <name evidence="1" type="ORF">ABZ921_37235</name>
</gene>
<dbReference type="EMBL" id="JBEYXV010000025">
    <property type="protein sequence ID" value="MEU6826291.1"/>
    <property type="molecule type" value="Genomic_DNA"/>
</dbReference>
<organism evidence="1 2">
    <name type="scientific">Streptomyces atriruber</name>
    <dbReference type="NCBI Taxonomy" id="545121"/>
    <lineage>
        <taxon>Bacteria</taxon>
        <taxon>Bacillati</taxon>
        <taxon>Actinomycetota</taxon>
        <taxon>Actinomycetes</taxon>
        <taxon>Kitasatosporales</taxon>
        <taxon>Streptomycetaceae</taxon>
        <taxon>Streptomyces</taxon>
    </lineage>
</organism>
<dbReference type="Proteomes" id="UP001551176">
    <property type="component" value="Unassembled WGS sequence"/>
</dbReference>
<protein>
    <submittedName>
        <fullName evidence="1">Uncharacterized protein</fullName>
    </submittedName>
</protein>